<evidence type="ECO:0000313" key="1">
    <source>
        <dbReference type="EMBL" id="KAJ8868701.1"/>
    </source>
</evidence>
<evidence type="ECO:0000313" key="2">
    <source>
        <dbReference type="Proteomes" id="UP001159363"/>
    </source>
</evidence>
<dbReference type="EMBL" id="JARBHB010000014">
    <property type="protein sequence ID" value="KAJ8868701.1"/>
    <property type="molecule type" value="Genomic_DNA"/>
</dbReference>
<dbReference type="Proteomes" id="UP001159363">
    <property type="component" value="Chromosome 13"/>
</dbReference>
<protein>
    <submittedName>
        <fullName evidence="1">Uncharacterized protein</fullName>
    </submittedName>
</protein>
<comment type="caution">
    <text evidence="1">The sequence shown here is derived from an EMBL/GenBank/DDBJ whole genome shotgun (WGS) entry which is preliminary data.</text>
</comment>
<accession>A0ABQ9G8F2</accession>
<keyword evidence="2" id="KW-1185">Reference proteome</keyword>
<proteinExistence type="predicted"/>
<sequence>MKKKARKESAREKLDLFKTGGGTVNPIKSDPVLDKVRKVIGVSIDGLYTSVHCDVEYTGKKYVVDFEYVT</sequence>
<reference evidence="1 2" key="1">
    <citation type="submission" date="2023-02" db="EMBL/GenBank/DDBJ databases">
        <title>LHISI_Scaffold_Assembly.</title>
        <authorList>
            <person name="Stuart O.P."/>
            <person name="Cleave R."/>
            <person name="Magrath M.J.L."/>
            <person name="Mikheyev A.S."/>
        </authorList>
    </citation>
    <scope>NUCLEOTIDE SEQUENCE [LARGE SCALE GENOMIC DNA]</scope>
    <source>
        <strain evidence="1">Daus_M_001</strain>
        <tissue evidence="1">Leg muscle</tissue>
    </source>
</reference>
<gene>
    <name evidence="1" type="ORF">PR048_030240</name>
</gene>
<name>A0ABQ9G8F2_9NEOP</name>
<organism evidence="1 2">
    <name type="scientific">Dryococelus australis</name>
    <dbReference type="NCBI Taxonomy" id="614101"/>
    <lineage>
        <taxon>Eukaryota</taxon>
        <taxon>Metazoa</taxon>
        <taxon>Ecdysozoa</taxon>
        <taxon>Arthropoda</taxon>
        <taxon>Hexapoda</taxon>
        <taxon>Insecta</taxon>
        <taxon>Pterygota</taxon>
        <taxon>Neoptera</taxon>
        <taxon>Polyneoptera</taxon>
        <taxon>Phasmatodea</taxon>
        <taxon>Verophasmatodea</taxon>
        <taxon>Anareolatae</taxon>
        <taxon>Phasmatidae</taxon>
        <taxon>Eurycanthinae</taxon>
        <taxon>Dryococelus</taxon>
    </lineage>
</organism>